<evidence type="ECO:0000313" key="3">
    <source>
        <dbReference type="Proteomes" id="UP000438429"/>
    </source>
</evidence>
<dbReference type="Proteomes" id="UP000438429">
    <property type="component" value="Unassembled WGS sequence"/>
</dbReference>
<reference evidence="2 3" key="1">
    <citation type="submission" date="2019-06" db="EMBL/GenBank/DDBJ databases">
        <title>Draft genomes of female and male turbot (Scophthalmus maximus).</title>
        <authorList>
            <person name="Xu H."/>
            <person name="Xu X.-W."/>
            <person name="Shao C."/>
            <person name="Chen S."/>
        </authorList>
    </citation>
    <scope>NUCLEOTIDE SEQUENCE [LARGE SCALE GENOMIC DNA]</scope>
    <source>
        <strain evidence="2">Ysfricsl-2016a</strain>
        <tissue evidence="2">Blood</tissue>
    </source>
</reference>
<protein>
    <submittedName>
        <fullName evidence="2">Uncharacterized protein</fullName>
    </submittedName>
</protein>
<dbReference type="EMBL" id="VEVO01000014">
    <property type="protein sequence ID" value="KAF0031840.1"/>
    <property type="molecule type" value="Genomic_DNA"/>
</dbReference>
<dbReference type="AlphaFoldDB" id="A0A6A4SIY0"/>
<comment type="caution">
    <text evidence="2">The sequence shown here is derived from an EMBL/GenBank/DDBJ whole genome shotgun (WGS) entry which is preliminary data.</text>
</comment>
<sequence length="157" mass="17522">MLTDANCAELAASSRECERRQRRFSPRTGRPSRAEPGRAGPEPDGGSVLSLSDRCPRCSRCGGAAVRGRMDPGNGPGLRRSVAAGARSSEAADHHNFTASFWAELLRHRPLRRRWFPSLLFFCSVVIRCVRSLGRITIIHRERISYNMARRGGFWVV</sequence>
<feature type="region of interest" description="Disordered" evidence="1">
    <location>
        <begin position="1"/>
        <end position="52"/>
    </location>
</feature>
<proteinExistence type="predicted"/>
<name>A0A6A4SIY0_SCOMX</name>
<gene>
    <name evidence="2" type="ORF">F2P81_016395</name>
</gene>
<evidence type="ECO:0000313" key="2">
    <source>
        <dbReference type="EMBL" id="KAF0031840.1"/>
    </source>
</evidence>
<organism evidence="2 3">
    <name type="scientific">Scophthalmus maximus</name>
    <name type="common">Turbot</name>
    <name type="synonym">Psetta maxima</name>
    <dbReference type="NCBI Taxonomy" id="52904"/>
    <lineage>
        <taxon>Eukaryota</taxon>
        <taxon>Metazoa</taxon>
        <taxon>Chordata</taxon>
        <taxon>Craniata</taxon>
        <taxon>Vertebrata</taxon>
        <taxon>Euteleostomi</taxon>
        <taxon>Actinopterygii</taxon>
        <taxon>Neopterygii</taxon>
        <taxon>Teleostei</taxon>
        <taxon>Neoteleostei</taxon>
        <taxon>Acanthomorphata</taxon>
        <taxon>Carangaria</taxon>
        <taxon>Pleuronectiformes</taxon>
        <taxon>Pleuronectoidei</taxon>
        <taxon>Scophthalmidae</taxon>
        <taxon>Scophthalmus</taxon>
    </lineage>
</organism>
<evidence type="ECO:0000256" key="1">
    <source>
        <dbReference type="SAM" id="MobiDB-lite"/>
    </source>
</evidence>
<accession>A0A6A4SIY0</accession>